<dbReference type="Gene3D" id="3.40.50.1820">
    <property type="entry name" value="alpha/beta hydrolase"/>
    <property type="match status" value="1"/>
</dbReference>
<evidence type="ECO:0000313" key="6">
    <source>
        <dbReference type="EMBL" id="EMD82244.1"/>
    </source>
</evidence>
<dbReference type="Pfam" id="PF00930">
    <property type="entry name" value="DPPIV_N"/>
    <property type="match status" value="1"/>
</dbReference>
<feature type="domain" description="Peptidase S9 prolyl oligopeptidase catalytic" evidence="4">
    <location>
        <begin position="483"/>
        <end position="688"/>
    </location>
</feature>
<keyword evidence="2" id="KW-0645">Protease</keyword>
<evidence type="ECO:0000259" key="4">
    <source>
        <dbReference type="Pfam" id="PF00326"/>
    </source>
</evidence>
<dbReference type="Proteomes" id="UP000011717">
    <property type="component" value="Unassembled WGS sequence"/>
</dbReference>
<evidence type="ECO:0000313" key="7">
    <source>
        <dbReference type="Proteomes" id="UP000011717"/>
    </source>
</evidence>
<dbReference type="InterPro" id="IPR002469">
    <property type="entry name" value="Peptidase_S9B_N"/>
</dbReference>
<evidence type="ECO:0000256" key="3">
    <source>
        <dbReference type="SAM" id="SignalP"/>
    </source>
</evidence>
<dbReference type="Pfam" id="PF07676">
    <property type="entry name" value="PD40"/>
    <property type="match status" value="1"/>
</dbReference>
<comment type="caution">
    <text evidence="6">The sequence shown here is derived from an EMBL/GenBank/DDBJ whole genome shotgun (WGS) entry which is preliminary data.</text>
</comment>
<dbReference type="Pfam" id="PF00326">
    <property type="entry name" value="Peptidase_S9"/>
    <property type="match status" value="1"/>
</dbReference>
<gene>
    <name evidence="6" type="ORF">C725_2282</name>
</gene>
<dbReference type="EMBL" id="AMRV01000008">
    <property type="protein sequence ID" value="EMD82244.1"/>
    <property type="molecule type" value="Genomic_DNA"/>
</dbReference>
<evidence type="ECO:0000256" key="1">
    <source>
        <dbReference type="ARBA" id="ARBA00022801"/>
    </source>
</evidence>
<dbReference type="GO" id="GO:0006508">
    <property type="term" value="P:proteolysis"/>
    <property type="evidence" value="ECO:0007669"/>
    <property type="project" value="InterPro"/>
</dbReference>
<dbReference type="InterPro" id="IPR029058">
    <property type="entry name" value="AB_hydrolase_fold"/>
</dbReference>
<dbReference type="GO" id="GO:0004252">
    <property type="term" value="F:serine-type endopeptidase activity"/>
    <property type="evidence" value="ECO:0007669"/>
    <property type="project" value="TreeGrafter"/>
</dbReference>
<proteinExistence type="predicted"/>
<evidence type="ECO:0000259" key="5">
    <source>
        <dbReference type="Pfam" id="PF00930"/>
    </source>
</evidence>
<dbReference type="PATRIC" id="fig|1234595.3.peg.2284"/>
<protein>
    <submittedName>
        <fullName evidence="6">Acylamino-acid-releasing enzyme</fullName>
    </submittedName>
</protein>
<dbReference type="InterPro" id="IPR001375">
    <property type="entry name" value="Peptidase_S9_cat"/>
</dbReference>
<name>M2T6T6_9SPHN</name>
<dbReference type="PANTHER" id="PTHR42776:SF27">
    <property type="entry name" value="DIPEPTIDYL PEPTIDASE FAMILY MEMBER 6"/>
    <property type="match status" value="1"/>
</dbReference>
<feature type="domain" description="Dipeptidylpeptidase IV N-terminal" evidence="5">
    <location>
        <begin position="61"/>
        <end position="182"/>
    </location>
</feature>
<evidence type="ECO:0000256" key="2">
    <source>
        <dbReference type="ARBA" id="ARBA00022825"/>
    </source>
</evidence>
<reference evidence="6 7" key="1">
    <citation type="journal article" date="2013" name="Genome Announc.">
        <title>Draft Genome Sequence of Strain JLT2015T, Belonging to the Family Sphingomonadaceae of the Alphaproteobacteria.</title>
        <authorList>
            <person name="Tang K."/>
            <person name="Liu K."/>
            <person name="Li S."/>
            <person name="Jiao N."/>
        </authorList>
    </citation>
    <scope>NUCLEOTIDE SEQUENCE [LARGE SCALE GENOMIC DNA]</scope>
    <source>
        <strain evidence="6 7">JLT2015</strain>
    </source>
</reference>
<dbReference type="SUPFAM" id="SSF53474">
    <property type="entry name" value="alpha/beta-Hydrolases"/>
    <property type="match status" value="1"/>
</dbReference>
<feature type="chain" id="PRO_5004025709" evidence="3">
    <location>
        <begin position="27"/>
        <end position="710"/>
    </location>
</feature>
<organism evidence="6 7">
    <name type="scientific">Pacificimonas flava</name>
    <dbReference type="NCBI Taxonomy" id="1234595"/>
    <lineage>
        <taxon>Bacteria</taxon>
        <taxon>Pseudomonadati</taxon>
        <taxon>Pseudomonadota</taxon>
        <taxon>Alphaproteobacteria</taxon>
        <taxon>Sphingomonadales</taxon>
        <taxon>Sphingosinicellaceae</taxon>
        <taxon>Pacificimonas</taxon>
    </lineage>
</organism>
<dbReference type="OrthoDB" id="9812921at2"/>
<accession>M2T6T6</accession>
<dbReference type="InterPro" id="IPR011659">
    <property type="entry name" value="WD40"/>
</dbReference>
<keyword evidence="7" id="KW-1185">Reference proteome</keyword>
<dbReference type="SUPFAM" id="SSF82171">
    <property type="entry name" value="DPP6 N-terminal domain-like"/>
    <property type="match status" value="1"/>
</dbReference>
<dbReference type="PANTHER" id="PTHR42776">
    <property type="entry name" value="SERINE PEPTIDASE S9 FAMILY MEMBER"/>
    <property type="match status" value="1"/>
</dbReference>
<dbReference type="RefSeq" id="WP_008602965.1">
    <property type="nucleotide sequence ID" value="NZ_AMRV01000008.1"/>
</dbReference>
<keyword evidence="3" id="KW-0732">Signal</keyword>
<keyword evidence="2" id="KW-0720">Serine protease</keyword>
<dbReference type="Gene3D" id="2.120.10.30">
    <property type="entry name" value="TolB, C-terminal domain"/>
    <property type="match status" value="2"/>
</dbReference>
<sequence>MRTSILGRLKAGAAASILAVAAASGAATGAAAQTIPDDPTVFQLMDVFDLEYASQPQVSPDGKTIVYVRHSFDVRTDRERSNLWTIDVESGAHRPLLSGTQNYSSPRWSPDGKRLAYVNAGDEGAQIYVRWMEDGQTARITDLLESPSGLAWSPDGSRIAFTMFTDTDAEPIAVLPPAPEGAEWNARPKVIDQTFYRGDGAGYYEQGLSHLFVVSAEGGTPKRITRDDYEYNGTPSWSRDGQTLYVSSDRTEDWREGQGQTEIFAVDVRTGGVRPVTQTPVSEYGPKLSPKGDRIAYVVRSDRKSWHVPSEVWTSRLDGSDARRVAADLDRSIGGFEWDPDGRALYMVYDDGGTTKLARAPLGGGHDDLAEGLGGESLGRPYSGASFSVARDAGTVAFNVVSDNAPAELAMLDGGEVRQLTHINDDLTGMNRFGEVRALTSTAADGTEMQSWMITPPGFDPSKKYPMILEIHGGPHANYGRRFAAELQLYAAAGYVVLYGNPRGSTGYGDDFAMGIDRKYPGPDYDDLMAAVDNAVGLGFVDPERLYVTGGSGGGVLTSWIVGKTDRFRAAVVAKPVINWTSFILLSDFGVGQWDELFGAKPWEDQASYWARSPLSIVGNVTTPTMVLTGEEDYRTPISEIEQYYGALKIQGVDSAMVRIQGAGHSITARPSNLMAKVAYILGWFRKYDEAKPDASQQVAGTAPAAPAAN</sequence>
<dbReference type="AlphaFoldDB" id="M2T6T6"/>
<feature type="signal peptide" evidence="3">
    <location>
        <begin position="1"/>
        <end position="26"/>
    </location>
</feature>
<dbReference type="InterPro" id="IPR011042">
    <property type="entry name" value="6-blade_b-propeller_TolB-like"/>
</dbReference>
<keyword evidence="1" id="KW-0378">Hydrolase</keyword>